<evidence type="ECO:0000313" key="2">
    <source>
        <dbReference type="Proteomes" id="UP001493487"/>
    </source>
</evidence>
<protein>
    <submittedName>
        <fullName evidence="1">Uncharacterized protein</fullName>
    </submittedName>
</protein>
<accession>A0ABV1KV85</accession>
<dbReference type="Proteomes" id="UP001493487">
    <property type="component" value="Unassembled WGS sequence"/>
</dbReference>
<comment type="caution">
    <text evidence="1">The sequence shown here is derived from an EMBL/GenBank/DDBJ whole genome shotgun (WGS) entry which is preliminary data.</text>
</comment>
<sequence>MFLTVEQALSVYPLSQAFRLEGSFQIAVPMRDNRFSGFDTAIGSNGEAGMLKRGILMSCTSATFAETEDGFSVPQAS</sequence>
<dbReference type="RefSeq" id="WP_232186310.1">
    <property type="nucleotide sequence ID" value="NZ_JAIOAP010000008.1"/>
</dbReference>
<proteinExistence type="predicted"/>
<dbReference type="EMBL" id="JASKHM010000009">
    <property type="protein sequence ID" value="MEQ4483927.1"/>
    <property type="molecule type" value="Genomic_DNA"/>
</dbReference>
<organism evidence="1 2">
    <name type="scientific">Cohnella silvisoli</name>
    <dbReference type="NCBI Taxonomy" id="2873699"/>
    <lineage>
        <taxon>Bacteria</taxon>
        <taxon>Bacillati</taxon>
        <taxon>Bacillota</taxon>
        <taxon>Bacilli</taxon>
        <taxon>Bacillales</taxon>
        <taxon>Paenibacillaceae</taxon>
        <taxon>Cohnella</taxon>
    </lineage>
</organism>
<name>A0ABV1KV85_9BACL</name>
<evidence type="ECO:0000313" key="1">
    <source>
        <dbReference type="EMBL" id="MEQ4483927.1"/>
    </source>
</evidence>
<gene>
    <name evidence="1" type="ORF">QJS35_16135</name>
</gene>
<keyword evidence="2" id="KW-1185">Reference proteome</keyword>
<reference evidence="1 2" key="1">
    <citation type="journal article" date="2023" name="Genome Announc.">
        <title>Pan-Genome Analyses of the Genus Cohnella and Proposal of the Novel Species Cohnella silvisoli sp. nov., Isolated from Forest Soil.</title>
        <authorList>
            <person name="Wang C."/>
            <person name="Mao L."/>
            <person name="Bao G."/>
            <person name="Zhu H."/>
        </authorList>
    </citation>
    <scope>NUCLEOTIDE SEQUENCE [LARGE SCALE GENOMIC DNA]</scope>
    <source>
        <strain evidence="1 2">NL03-T5-1</strain>
    </source>
</reference>